<keyword evidence="3" id="KW-1185">Reference proteome</keyword>
<proteinExistence type="predicted"/>
<dbReference type="SUPFAM" id="SSF56112">
    <property type="entry name" value="Protein kinase-like (PK-like)"/>
    <property type="match status" value="1"/>
</dbReference>
<organism evidence="2 3">
    <name type="scientific">Streptomyces bohaiensis</name>
    <dbReference type="NCBI Taxonomy" id="1431344"/>
    <lineage>
        <taxon>Bacteria</taxon>
        <taxon>Bacillati</taxon>
        <taxon>Actinomycetota</taxon>
        <taxon>Actinomycetes</taxon>
        <taxon>Kitasatosporales</taxon>
        <taxon>Streptomycetaceae</taxon>
        <taxon>Streptomyces</taxon>
    </lineage>
</organism>
<dbReference type="InterPro" id="IPR011009">
    <property type="entry name" value="Kinase-like_dom_sf"/>
</dbReference>
<gene>
    <name evidence="2" type="ORF">HCN52_08815</name>
</gene>
<dbReference type="EMBL" id="JAAVJC010000050">
    <property type="protein sequence ID" value="NJQ15046.1"/>
    <property type="molecule type" value="Genomic_DNA"/>
</dbReference>
<name>A0ABX1C797_9ACTN</name>
<dbReference type="InterPro" id="IPR002575">
    <property type="entry name" value="Aminoglycoside_PTrfase"/>
</dbReference>
<sequence>MDRGELIGSGRSADVFALDHDWVLRRYRADHDATREASVMAHLAQHGYPVPRVRQLSPENRERLRRTDLVLQRLHGLSMRQALRQGEITPAEAGATLADLLSRLHRVPPRSPDSPGDRVLHLDLHPDNVMLTDDGPVVIDWHNTLEGPPGIDWGMSALILAEVALRAGDWTDKARAALAALLRRQRRVAPDVMLDATGAGWLSQARDWRALDPATGEGGASALDDAVRLVLALLPPSPP</sequence>
<dbReference type="PANTHER" id="PTHR21310">
    <property type="entry name" value="AMINOGLYCOSIDE PHOSPHOTRANSFERASE-RELATED-RELATED"/>
    <property type="match status" value="1"/>
</dbReference>
<evidence type="ECO:0000259" key="1">
    <source>
        <dbReference type="PROSITE" id="PS50011"/>
    </source>
</evidence>
<dbReference type="InterPro" id="IPR000719">
    <property type="entry name" value="Prot_kinase_dom"/>
</dbReference>
<dbReference type="InterPro" id="IPR051678">
    <property type="entry name" value="AGP_Transferase"/>
</dbReference>
<dbReference type="RefSeq" id="WP_168087825.1">
    <property type="nucleotide sequence ID" value="NZ_BHZH01000078.1"/>
</dbReference>
<comment type="caution">
    <text evidence="2">The sequence shown here is derived from an EMBL/GenBank/DDBJ whole genome shotgun (WGS) entry which is preliminary data.</text>
</comment>
<accession>A0ABX1C797</accession>
<reference evidence="2 3" key="1">
    <citation type="submission" date="2020-03" db="EMBL/GenBank/DDBJ databases">
        <title>Draft genome of Streptomyces sp. ventii, isolated from the Axial Seamount in the Pacific Ocean, and resequencing of the two type strains Streptomyces lonarensis strain NCL 716 and Streptomyces bohaiensis strain 11A07.</title>
        <authorList>
            <person name="Loughran R.M."/>
            <person name="Pfannmuller K.M."/>
            <person name="Wasson B.J."/>
            <person name="Deadmond M.C."/>
            <person name="Paddock B.E."/>
            <person name="Koyack M.J."/>
            <person name="Gallegos D.A."/>
            <person name="Mitchell E.A."/>
            <person name="Ushijima B."/>
            <person name="Saw J.H."/>
            <person name="Mcphail K.L."/>
            <person name="Videau P."/>
        </authorList>
    </citation>
    <scope>NUCLEOTIDE SEQUENCE [LARGE SCALE GENOMIC DNA]</scope>
    <source>
        <strain evidence="2 3">11A07</strain>
    </source>
</reference>
<dbReference type="Proteomes" id="UP000727056">
    <property type="component" value="Unassembled WGS sequence"/>
</dbReference>
<dbReference type="Pfam" id="PF01636">
    <property type="entry name" value="APH"/>
    <property type="match status" value="2"/>
</dbReference>
<dbReference type="Gene3D" id="1.10.510.10">
    <property type="entry name" value="Transferase(Phosphotransferase) domain 1"/>
    <property type="match status" value="1"/>
</dbReference>
<protein>
    <submittedName>
        <fullName evidence="2">Phosphotransferase</fullName>
    </submittedName>
</protein>
<dbReference type="PANTHER" id="PTHR21310:SF40">
    <property type="entry name" value="AMINOGLYCOSIDE PHOSPHOTRANSFERASE DOMAIN-CONTAINING PROTEIN-RELATED"/>
    <property type="match status" value="1"/>
</dbReference>
<evidence type="ECO:0000313" key="3">
    <source>
        <dbReference type="Proteomes" id="UP000727056"/>
    </source>
</evidence>
<dbReference type="PROSITE" id="PS50011">
    <property type="entry name" value="PROTEIN_KINASE_DOM"/>
    <property type="match status" value="1"/>
</dbReference>
<evidence type="ECO:0000313" key="2">
    <source>
        <dbReference type="EMBL" id="NJQ15046.1"/>
    </source>
</evidence>
<feature type="domain" description="Protein kinase" evidence="1">
    <location>
        <begin position="1"/>
        <end position="239"/>
    </location>
</feature>